<dbReference type="PANTHER" id="PTHR43833">
    <property type="entry name" value="POTASSIUM CHANNEL PROTEIN 2-RELATED-RELATED"/>
    <property type="match status" value="1"/>
</dbReference>
<dbReference type="PANTHER" id="PTHR43833:SF5">
    <property type="entry name" value="TRK SYSTEM POTASSIUM UPTAKE PROTEIN TRKA"/>
    <property type="match status" value="1"/>
</dbReference>
<evidence type="ECO:0000313" key="9">
    <source>
        <dbReference type="EMBL" id="MFC6441698.1"/>
    </source>
</evidence>
<reference evidence="10" key="1">
    <citation type="journal article" date="2019" name="Int. J. Syst. Evol. Microbiol.">
        <title>The Global Catalogue of Microorganisms (GCM) 10K type strain sequencing project: providing services to taxonomists for standard genome sequencing and annotation.</title>
        <authorList>
            <consortium name="The Broad Institute Genomics Platform"/>
            <consortium name="The Broad Institute Genome Sequencing Center for Infectious Disease"/>
            <person name="Wu L."/>
            <person name="Ma J."/>
        </authorList>
    </citation>
    <scope>NUCLEOTIDE SEQUENCE [LARGE SCALE GENOMIC DNA]</scope>
    <source>
        <strain evidence="10">CGMCC 1.16031</strain>
    </source>
</reference>
<evidence type="ECO:0000256" key="3">
    <source>
        <dbReference type="ARBA" id="ARBA00022538"/>
    </source>
</evidence>
<sequence>MKIIILGAGQVGATLAENLVGEQNEITIIDANAQVLRELQDRLDLRIVEGHGSHPNILKQAGAEDADMLIAVSNSDETNMMACQVAHTLFKTPTKIARIRSEDYLNFQEQLFKPQDIPVDHLIAPEQLVTQSIRRLIDYPGALQVMEFADGKVSLVAVKAYYGGLLVGHALSTLREHMPNVDTRVAAIYRQGKPIRPLGTTVIEADDEVFFIAATKHIRAVMSELQKLESSYKRIIIAGGGLIGAGLAKQLEERHNVKLIERSAQRTEQLASQLNHTLVFQGDASDHELLSEEHIEQADVFIAVTNDDEANIMSAMLAKRMGAKKTMVLIQRGAYVDMVQGGEIDIAISPQQATISALLTHVRKGDIVNVYSLRRGAAEAIEAVAHGDEKTSKVIGRQIKDIKLPPGATIGAIVRKADPLLAHSNKMIESIAQKDEVLIAHSDTVIQPDDHVILFLVDKKYVRDVEKLFQPSAFFFG</sequence>
<protein>
    <recommendedName>
        <fullName evidence="1">Trk system potassium uptake protein TrkA</fullName>
    </recommendedName>
</protein>
<name>A0ABW1XP71_9ALTE</name>
<dbReference type="Pfam" id="PF02080">
    <property type="entry name" value="TrkA_C"/>
    <property type="match status" value="1"/>
</dbReference>
<evidence type="ECO:0000259" key="7">
    <source>
        <dbReference type="PROSITE" id="PS51201"/>
    </source>
</evidence>
<keyword evidence="5" id="KW-0520">NAD</keyword>
<dbReference type="InterPro" id="IPR006037">
    <property type="entry name" value="RCK_C"/>
</dbReference>
<dbReference type="SUPFAM" id="SSF51735">
    <property type="entry name" value="NAD(P)-binding Rossmann-fold domains"/>
    <property type="match status" value="2"/>
</dbReference>
<evidence type="ECO:0000259" key="8">
    <source>
        <dbReference type="PROSITE" id="PS51202"/>
    </source>
</evidence>
<feature type="domain" description="RCK C-terminal" evidence="8">
    <location>
        <begin position="143"/>
        <end position="227"/>
    </location>
</feature>
<dbReference type="RefSeq" id="WP_131257549.1">
    <property type="nucleotide sequence ID" value="NZ_JBHSUS010000001.1"/>
</dbReference>
<dbReference type="SUPFAM" id="SSF116726">
    <property type="entry name" value="TrkA C-terminal domain-like"/>
    <property type="match status" value="2"/>
</dbReference>
<dbReference type="InterPro" id="IPR006036">
    <property type="entry name" value="K_uptake_TrkA"/>
</dbReference>
<dbReference type="PROSITE" id="PS51202">
    <property type="entry name" value="RCK_C"/>
    <property type="match status" value="2"/>
</dbReference>
<dbReference type="NCBIfam" id="NF007039">
    <property type="entry name" value="PRK09496.3-2"/>
    <property type="match status" value="1"/>
</dbReference>
<keyword evidence="10" id="KW-1185">Reference proteome</keyword>
<evidence type="ECO:0000256" key="5">
    <source>
        <dbReference type="ARBA" id="ARBA00023027"/>
    </source>
</evidence>
<dbReference type="NCBIfam" id="NF007031">
    <property type="entry name" value="PRK09496.1-2"/>
    <property type="match status" value="1"/>
</dbReference>
<dbReference type="NCBIfam" id="NF007030">
    <property type="entry name" value="PRK09496.1-1"/>
    <property type="match status" value="1"/>
</dbReference>
<dbReference type="EMBL" id="JBHSUS010000001">
    <property type="protein sequence ID" value="MFC6441698.1"/>
    <property type="molecule type" value="Genomic_DNA"/>
</dbReference>
<evidence type="ECO:0000256" key="1">
    <source>
        <dbReference type="ARBA" id="ARBA00017378"/>
    </source>
</evidence>
<dbReference type="InterPro" id="IPR036291">
    <property type="entry name" value="NAD(P)-bd_dom_sf"/>
</dbReference>
<comment type="caution">
    <text evidence="9">The sequence shown here is derived from an EMBL/GenBank/DDBJ whole genome shotgun (WGS) entry which is preliminary data.</text>
</comment>
<dbReference type="InterPro" id="IPR036721">
    <property type="entry name" value="RCK_C_sf"/>
</dbReference>
<dbReference type="InterPro" id="IPR050721">
    <property type="entry name" value="Trk_Ktr_HKT_K-transport"/>
</dbReference>
<feature type="domain" description="RCK N-terminal" evidence="7">
    <location>
        <begin position="232"/>
        <end position="348"/>
    </location>
</feature>
<accession>A0ABW1XP71</accession>
<evidence type="ECO:0000256" key="4">
    <source>
        <dbReference type="ARBA" id="ARBA00022958"/>
    </source>
</evidence>
<keyword evidence="6" id="KW-0406">Ion transport</keyword>
<dbReference type="Proteomes" id="UP001596364">
    <property type="component" value="Unassembled WGS sequence"/>
</dbReference>
<dbReference type="Gene3D" id="3.30.70.1450">
    <property type="entry name" value="Regulator of K+ conductance, C-terminal domain"/>
    <property type="match status" value="2"/>
</dbReference>
<keyword evidence="3" id="KW-0633">Potassium transport</keyword>
<feature type="domain" description="RCK C-terminal" evidence="8">
    <location>
        <begin position="368"/>
        <end position="471"/>
    </location>
</feature>
<evidence type="ECO:0000313" key="10">
    <source>
        <dbReference type="Proteomes" id="UP001596364"/>
    </source>
</evidence>
<organism evidence="9 10">
    <name type="scientific">Pseudobowmanella zhangzhouensis</name>
    <dbReference type="NCBI Taxonomy" id="1537679"/>
    <lineage>
        <taxon>Bacteria</taxon>
        <taxon>Pseudomonadati</taxon>
        <taxon>Pseudomonadota</taxon>
        <taxon>Gammaproteobacteria</taxon>
        <taxon>Alteromonadales</taxon>
        <taxon>Alteromonadaceae</taxon>
    </lineage>
</organism>
<dbReference type="PROSITE" id="PS51201">
    <property type="entry name" value="RCK_N"/>
    <property type="match status" value="2"/>
</dbReference>
<dbReference type="NCBIfam" id="NF007032">
    <property type="entry name" value="PRK09496.1-4"/>
    <property type="match status" value="1"/>
</dbReference>
<feature type="domain" description="RCK N-terminal" evidence="7">
    <location>
        <begin position="1"/>
        <end position="123"/>
    </location>
</feature>
<keyword evidence="2" id="KW-0813">Transport</keyword>
<evidence type="ECO:0000256" key="6">
    <source>
        <dbReference type="ARBA" id="ARBA00023065"/>
    </source>
</evidence>
<dbReference type="Gene3D" id="3.40.50.720">
    <property type="entry name" value="NAD(P)-binding Rossmann-like Domain"/>
    <property type="match status" value="2"/>
</dbReference>
<dbReference type="InterPro" id="IPR003148">
    <property type="entry name" value="RCK_N"/>
</dbReference>
<gene>
    <name evidence="9" type="primary">trkA</name>
    <name evidence="9" type="ORF">ACFP85_16205</name>
</gene>
<dbReference type="PRINTS" id="PR00335">
    <property type="entry name" value="KUPTAKETRKA"/>
</dbReference>
<dbReference type="Pfam" id="PF02254">
    <property type="entry name" value="TrkA_N"/>
    <property type="match status" value="2"/>
</dbReference>
<evidence type="ECO:0000256" key="2">
    <source>
        <dbReference type="ARBA" id="ARBA00022448"/>
    </source>
</evidence>
<keyword evidence="4" id="KW-0630">Potassium</keyword>
<proteinExistence type="predicted"/>